<dbReference type="AlphaFoldDB" id="M2UNP3"/>
<reference evidence="2" key="2">
    <citation type="journal article" date="2013" name="PLoS Genet.">
        <title>Comparative genome structure, secondary metabolite, and effector coding capacity across Cochliobolus pathogens.</title>
        <authorList>
            <person name="Condon B.J."/>
            <person name="Leng Y."/>
            <person name="Wu D."/>
            <person name="Bushley K.E."/>
            <person name="Ohm R.A."/>
            <person name="Otillar R."/>
            <person name="Martin J."/>
            <person name="Schackwitz W."/>
            <person name="Grimwood J."/>
            <person name="MohdZainudin N."/>
            <person name="Xue C."/>
            <person name="Wang R."/>
            <person name="Manning V.A."/>
            <person name="Dhillon B."/>
            <person name="Tu Z.J."/>
            <person name="Steffenson B.J."/>
            <person name="Salamov A."/>
            <person name="Sun H."/>
            <person name="Lowry S."/>
            <person name="LaButti K."/>
            <person name="Han J."/>
            <person name="Copeland A."/>
            <person name="Lindquist E."/>
            <person name="Barry K."/>
            <person name="Schmutz J."/>
            <person name="Baker S.E."/>
            <person name="Ciuffetti L.M."/>
            <person name="Grigoriev I.V."/>
            <person name="Zhong S."/>
            <person name="Turgeon B.G."/>
        </authorList>
    </citation>
    <scope>NUCLEOTIDE SEQUENCE [LARGE SCALE GENOMIC DNA]</scope>
    <source>
        <strain evidence="2">C5 / ATCC 48332 / race O</strain>
    </source>
</reference>
<dbReference type="EMBL" id="KB445578">
    <property type="protein sequence ID" value="EMD89542.1"/>
    <property type="molecule type" value="Genomic_DNA"/>
</dbReference>
<gene>
    <name evidence="1" type="ORF">COCHEDRAFT_1021885</name>
</gene>
<dbReference type="OrthoDB" id="10400832at2759"/>
<keyword evidence="2" id="KW-1185">Reference proteome</keyword>
<sequence length="75" mass="8143">MAIVHPTDNSHLTAAKPKDSYCCIAAPPYLWKIRAYNLGKGGGTEGMMSLAECTTDISGHARYKWYSLYSAGTTV</sequence>
<name>M2UNP3_COCH5</name>
<protein>
    <submittedName>
        <fullName evidence="1">Uncharacterized protein</fullName>
    </submittedName>
</protein>
<evidence type="ECO:0000313" key="1">
    <source>
        <dbReference type="EMBL" id="EMD89542.1"/>
    </source>
</evidence>
<dbReference type="HOGENOM" id="CLU_204099_0_0_1"/>
<evidence type="ECO:0000313" key="2">
    <source>
        <dbReference type="Proteomes" id="UP000016936"/>
    </source>
</evidence>
<accession>M2UNP3</accession>
<dbReference type="Proteomes" id="UP000016936">
    <property type="component" value="Unassembled WGS sequence"/>
</dbReference>
<reference evidence="1 2" key="1">
    <citation type="journal article" date="2012" name="PLoS Pathog.">
        <title>Diverse lifestyles and strategies of plant pathogenesis encoded in the genomes of eighteen Dothideomycetes fungi.</title>
        <authorList>
            <person name="Ohm R.A."/>
            <person name="Feau N."/>
            <person name="Henrissat B."/>
            <person name="Schoch C.L."/>
            <person name="Horwitz B.A."/>
            <person name="Barry K.W."/>
            <person name="Condon B.J."/>
            <person name="Copeland A.C."/>
            <person name="Dhillon B."/>
            <person name="Glaser F."/>
            <person name="Hesse C.N."/>
            <person name="Kosti I."/>
            <person name="LaButti K."/>
            <person name="Lindquist E.A."/>
            <person name="Lucas S."/>
            <person name="Salamov A.A."/>
            <person name="Bradshaw R.E."/>
            <person name="Ciuffetti L."/>
            <person name="Hamelin R.C."/>
            <person name="Kema G.H.J."/>
            <person name="Lawrence C."/>
            <person name="Scott J.A."/>
            <person name="Spatafora J.W."/>
            <person name="Turgeon B.G."/>
            <person name="de Wit P.J.G.M."/>
            <person name="Zhong S."/>
            <person name="Goodwin S.B."/>
            <person name="Grigoriev I.V."/>
        </authorList>
    </citation>
    <scope>NUCLEOTIDE SEQUENCE [LARGE SCALE GENOMIC DNA]</scope>
    <source>
        <strain evidence="2">C5 / ATCC 48332 / race O</strain>
    </source>
</reference>
<proteinExistence type="predicted"/>
<organism evidence="1 2">
    <name type="scientific">Cochliobolus heterostrophus (strain C5 / ATCC 48332 / race O)</name>
    <name type="common">Southern corn leaf blight fungus</name>
    <name type="synonym">Bipolaris maydis</name>
    <dbReference type="NCBI Taxonomy" id="701091"/>
    <lineage>
        <taxon>Eukaryota</taxon>
        <taxon>Fungi</taxon>
        <taxon>Dikarya</taxon>
        <taxon>Ascomycota</taxon>
        <taxon>Pezizomycotina</taxon>
        <taxon>Dothideomycetes</taxon>
        <taxon>Pleosporomycetidae</taxon>
        <taxon>Pleosporales</taxon>
        <taxon>Pleosporineae</taxon>
        <taxon>Pleosporaceae</taxon>
        <taxon>Bipolaris</taxon>
    </lineage>
</organism>